<evidence type="ECO:0000259" key="5">
    <source>
        <dbReference type="SMART" id="SM00382"/>
    </source>
</evidence>
<keyword evidence="7" id="KW-1185">Reference proteome</keyword>
<evidence type="ECO:0000313" key="7">
    <source>
        <dbReference type="Proteomes" id="UP000019681"/>
    </source>
</evidence>
<dbReference type="Proteomes" id="UP000019681">
    <property type="component" value="Unassembled WGS sequence"/>
</dbReference>
<dbReference type="Gene3D" id="1.10.8.80">
    <property type="entry name" value="Magnesium chelatase subunit I, C-Terminal domain"/>
    <property type="match status" value="1"/>
</dbReference>
<dbReference type="STRING" id="1403537.Q428_05185"/>
<dbReference type="SMART" id="SM00382">
    <property type="entry name" value="AAA"/>
    <property type="match status" value="1"/>
</dbReference>
<comment type="similarity">
    <text evidence="3">Belongs to the MoxR family.</text>
</comment>
<organism evidence="6 7">
    <name type="scientific">Fervidicella metallireducens AeB</name>
    <dbReference type="NCBI Taxonomy" id="1403537"/>
    <lineage>
        <taxon>Bacteria</taxon>
        <taxon>Bacillati</taxon>
        <taxon>Bacillota</taxon>
        <taxon>Clostridia</taxon>
        <taxon>Eubacteriales</taxon>
        <taxon>Clostridiaceae</taxon>
        <taxon>Fervidicella</taxon>
    </lineage>
</organism>
<keyword evidence="1" id="KW-0547">Nucleotide-binding</keyword>
<keyword evidence="2" id="KW-0067">ATP-binding</keyword>
<evidence type="ECO:0000256" key="1">
    <source>
        <dbReference type="ARBA" id="ARBA00022741"/>
    </source>
</evidence>
<dbReference type="PANTHER" id="PTHR42759">
    <property type="entry name" value="MOXR FAMILY PROTEIN"/>
    <property type="match status" value="1"/>
</dbReference>
<feature type="domain" description="AAA+ ATPase" evidence="5">
    <location>
        <begin position="40"/>
        <end position="181"/>
    </location>
</feature>
<protein>
    <submittedName>
        <fullName evidence="6">Magnesium chelatase</fullName>
    </submittedName>
</protein>
<dbReference type="InterPro" id="IPR041628">
    <property type="entry name" value="ChlI/MoxR_AAA_lid"/>
</dbReference>
<accession>A0A017RVV4</accession>
<dbReference type="FunFam" id="3.40.50.300:FF:000640">
    <property type="entry name" value="MoxR family ATPase"/>
    <property type="match status" value="1"/>
</dbReference>
<evidence type="ECO:0000256" key="4">
    <source>
        <dbReference type="SAM" id="Coils"/>
    </source>
</evidence>
<dbReference type="AlphaFoldDB" id="A0A017RVV4"/>
<dbReference type="PIRSF" id="PIRSF002849">
    <property type="entry name" value="AAA_ATPase_chaperone_MoxR_prd"/>
    <property type="match status" value="1"/>
</dbReference>
<dbReference type="InterPro" id="IPR011703">
    <property type="entry name" value="ATPase_AAA-3"/>
</dbReference>
<evidence type="ECO:0000256" key="3">
    <source>
        <dbReference type="ARBA" id="ARBA00061607"/>
    </source>
</evidence>
<reference evidence="6 7" key="1">
    <citation type="journal article" date="2014" name="Genome Announc.">
        <title>Draft Genome Sequence of Fervidicella metallireducens Strain AeBT, an Iron-Reducing Thermoanaerobe from the Great Artesian Basin.</title>
        <authorList>
            <person name="Patel B.K."/>
        </authorList>
    </citation>
    <scope>NUCLEOTIDE SEQUENCE [LARGE SCALE GENOMIC DNA]</scope>
    <source>
        <strain evidence="6 7">AeB</strain>
    </source>
</reference>
<feature type="coiled-coil region" evidence="4">
    <location>
        <begin position="6"/>
        <end position="33"/>
    </location>
</feature>
<dbReference type="Pfam" id="PF07726">
    <property type="entry name" value="AAA_3"/>
    <property type="match status" value="1"/>
</dbReference>
<keyword evidence="4" id="KW-0175">Coiled coil</keyword>
<dbReference type="GO" id="GO:0005524">
    <property type="term" value="F:ATP binding"/>
    <property type="evidence" value="ECO:0007669"/>
    <property type="project" value="UniProtKB-KW"/>
</dbReference>
<dbReference type="EMBL" id="AZQP01000011">
    <property type="protein sequence ID" value="EYE88908.1"/>
    <property type="molecule type" value="Genomic_DNA"/>
</dbReference>
<dbReference type="Pfam" id="PF17863">
    <property type="entry name" value="AAA_lid_2"/>
    <property type="match status" value="1"/>
</dbReference>
<dbReference type="CDD" id="cd00009">
    <property type="entry name" value="AAA"/>
    <property type="match status" value="1"/>
</dbReference>
<dbReference type="InterPro" id="IPR003593">
    <property type="entry name" value="AAA+_ATPase"/>
</dbReference>
<dbReference type="GO" id="GO:0016887">
    <property type="term" value="F:ATP hydrolysis activity"/>
    <property type="evidence" value="ECO:0007669"/>
    <property type="project" value="InterPro"/>
</dbReference>
<dbReference type="InterPro" id="IPR027417">
    <property type="entry name" value="P-loop_NTPase"/>
</dbReference>
<sequence length="321" mass="36142">MENLQRDNIKNIMENLKRELKKVIVEQDELIEYSLISLLSGGHVLIEGVPGLAKTLMIKTLSKALDLDFKRIQFTPDLMPADVTGIKVFNMQTREFELKKGPVFTNFLLADEINRTPPKTQAGLLEAMAENTVSIDGELLELPSPYMVFATQNPLEYEGTYPLPEALVDRFLMKILIDYPSKNAETEIIKRYNSGFSSIDLDKCDIKVVCTANDILSLRESVQNVKVEEALMEYMVSIVSETRNNPLIDIGSSPRGTIALLQCSKACAAYEGRDFVIPEDIKKMAIPTLRHRIILKPELELEGVKADEVLKDILSKLKVPR</sequence>
<evidence type="ECO:0000256" key="2">
    <source>
        <dbReference type="ARBA" id="ARBA00022840"/>
    </source>
</evidence>
<proteinExistence type="inferred from homology"/>
<dbReference type="Gene3D" id="3.40.50.300">
    <property type="entry name" value="P-loop containing nucleotide triphosphate hydrolases"/>
    <property type="match status" value="1"/>
</dbReference>
<gene>
    <name evidence="6" type="ORF">Q428_05185</name>
</gene>
<dbReference type="SUPFAM" id="SSF52540">
    <property type="entry name" value="P-loop containing nucleoside triphosphate hydrolases"/>
    <property type="match status" value="1"/>
</dbReference>
<evidence type="ECO:0000313" key="6">
    <source>
        <dbReference type="EMBL" id="EYE88908.1"/>
    </source>
</evidence>
<dbReference type="InterPro" id="IPR050764">
    <property type="entry name" value="CbbQ/NirQ/NorQ/GpvN"/>
</dbReference>
<dbReference type="PANTHER" id="PTHR42759:SF1">
    <property type="entry name" value="MAGNESIUM-CHELATASE SUBUNIT CHLD"/>
    <property type="match status" value="1"/>
</dbReference>
<comment type="caution">
    <text evidence="6">The sequence shown here is derived from an EMBL/GenBank/DDBJ whole genome shotgun (WGS) entry which is preliminary data.</text>
</comment>
<name>A0A017RVV4_9CLOT</name>